<dbReference type="Pfam" id="PF01614">
    <property type="entry name" value="IclR_C"/>
    <property type="match status" value="1"/>
</dbReference>
<dbReference type="Gene3D" id="3.30.450.40">
    <property type="match status" value="1"/>
</dbReference>
<dbReference type="InterPro" id="IPR036388">
    <property type="entry name" value="WH-like_DNA-bd_sf"/>
</dbReference>
<comment type="caution">
    <text evidence="6">The sequence shown here is derived from an EMBL/GenBank/DDBJ whole genome shotgun (WGS) entry which is preliminary data.</text>
</comment>
<protein>
    <submittedName>
        <fullName evidence="6">IclR family transcriptional regulator</fullName>
    </submittedName>
</protein>
<dbReference type="Proteomes" id="UP001501183">
    <property type="component" value="Unassembled WGS sequence"/>
</dbReference>
<evidence type="ECO:0000256" key="3">
    <source>
        <dbReference type="ARBA" id="ARBA00023163"/>
    </source>
</evidence>
<gene>
    <name evidence="6" type="ORF">GCM10023094_16800</name>
</gene>
<keyword evidence="3" id="KW-0804">Transcription</keyword>
<dbReference type="PROSITE" id="PS51077">
    <property type="entry name" value="HTH_ICLR"/>
    <property type="match status" value="1"/>
</dbReference>
<name>A0ABP8NWW8_9NOCA</name>
<keyword evidence="1" id="KW-0805">Transcription regulation</keyword>
<feature type="domain" description="HTH iclR-type" evidence="4">
    <location>
        <begin position="13"/>
        <end position="72"/>
    </location>
</feature>
<organism evidence="6 7">
    <name type="scientific">Rhodococcus olei</name>
    <dbReference type="NCBI Taxonomy" id="2161675"/>
    <lineage>
        <taxon>Bacteria</taxon>
        <taxon>Bacillati</taxon>
        <taxon>Actinomycetota</taxon>
        <taxon>Actinomycetes</taxon>
        <taxon>Mycobacteriales</taxon>
        <taxon>Nocardiaceae</taxon>
        <taxon>Rhodococcus</taxon>
    </lineage>
</organism>
<evidence type="ECO:0000256" key="1">
    <source>
        <dbReference type="ARBA" id="ARBA00023015"/>
    </source>
</evidence>
<feature type="domain" description="IclR-ED" evidence="5">
    <location>
        <begin position="73"/>
        <end position="242"/>
    </location>
</feature>
<dbReference type="SUPFAM" id="SSF55781">
    <property type="entry name" value="GAF domain-like"/>
    <property type="match status" value="1"/>
</dbReference>
<dbReference type="InterPro" id="IPR036390">
    <property type="entry name" value="WH_DNA-bd_sf"/>
</dbReference>
<dbReference type="PANTHER" id="PTHR30136:SF24">
    <property type="entry name" value="HTH-TYPE TRANSCRIPTIONAL REPRESSOR ALLR"/>
    <property type="match status" value="1"/>
</dbReference>
<dbReference type="InterPro" id="IPR029016">
    <property type="entry name" value="GAF-like_dom_sf"/>
</dbReference>
<dbReference type="Gene3D" id="1.10.10.10">
    <property type="entry name" value="Winged helix-like DNA-binding domain superfamily/Winged helix DNA-binding domain"/>
    <property type="match status" value="1"/>
</dbReference>
<proteinExistence type="predicted"/>
<evidence type="ECO:0000313" key="7">
    <source>
        <dbReference type="Proteomes" id="UP001501183"/>
    </source>
</evidence>
<dbReference type="InterPro" id="IPR005471">
    <property type="entry name" value="Tscrpt_reg_IclR_N"/>
</dbReference>
<dbReference type="EMBL" id="BAABFB010000029">
    <property type="protein sequence ID" value="GAA4476592.1"/>
    <property type="molecule type" value="Genomic_DNA"/>
</dbReference>
<sequence length="242" mass="25472">MTSTAHPEAGAPASSLDRLSLVLNCFRSAPALSLTDLSRQTGIPRTSTLRMLERLVRMGWLRRRGTDYELGDALAEFGALSVYHRYLDRVVSPLLHELHDVTGHVVHLGVLDGADVLYLRKVGGLSAPETGTRAGSRIPARSSTIGKALLAAPPRTAGTSGDTRRHVDPAPRIPVAFGTCPSGLGCIGVRIGTLGGVQAGLSISGPVDHVRFDHRDAAPVRMAAAAIAQHLGFAEAARARSA</sequence>
<dbReference type="InterPro" id="IPR050707">
    <property type="entry name" value="HTH_MetabolicPath_Reg"/>
</dbReference>
<dbReference type="PROSITE" id="PS51078">
    <property type="entry name" value="ICLR_ED"/>
    <property type="match status" value="1"/>
</dbReference>
<keyword evidence="2" id="KW-0238">DNA-binding</keyword>
<accession>A0ABP8NWW8</accession>
<reference evidence="7" key="1">
    <citation type="journal article" date="2019" name="Int. J. Syst. Evol. Microbiol.">
        <title>The Global Catalogue of Microorganisms (GCM) 10K type strain sequencing project: providing services to taxonomists for standard genome sequencing and annotation.</title>
        <authorList>
            <consortium name="The Broad Institute Genomics Platform"/>
            <consortium name="The Broad Institute Genome Sequencing Center for Infectious Disease"/>
            <person name="Wu L."/>
            <person name="Ma J."/>
        </authorList>
    </citation>
    <scope>NUCLEOTIDE SEQUENCE [LARGE SCALE GENOMIC DNA]</scope>
    <source>
        <strain evidence="7">JCM 32206</strain>
    </source>
</reference>
<dbReference type="InterPro" id="IPR014757">
    <property type="entry name" value="Tscrpt_reg_IclR_C"/>
</dbReference>
<dbReference type="SMART" id="SM00346">
    <property type="entry name" value="HTH_ICLR"/>
    <property type="match status" value="1"/>
</dbReference>
<evidence type="ECO:0000259" key="5">
    <source>
        <dbReference type="PROSITE" id="PS51078"/>
    </source>
</evidence>
<evidence type="ECO:0000259" key="4">
    <source>
        <dbReference type="PROSITE" id="PS51077"/>
    </source>
</evidence>
<evidence type="ECO:0000313" key="6">
    <source>
        <dbReference type="EMBL" id="GAA4476592.1"/>
    </source>
</evidence>
<evidence type="ECO:0000256" key="2">
    <source>
        <dbReference type="ARBA" id="ARBA00023125"/>
    </source>
</evidence>
<dbReference type="SUPFAM" id="SSF46785">
    <property type="entry name" value="Winged helix' DNA-binding domain"/>
    <property type="match status" value="1"/>
</dbReference>
<dbReference type="RefSeq" id="WP_345343555.1">
    <property type="nucleotide sequence ID" value="NZ_BAABFB010000029.1"/>
</dbReference>
<dbReference type="Pfam" id="PF09339">
    <property type="entry name" value="HTH_IclR"/>
    <property type="match status" value="1"/>
</dbReference>
<dbReference type="PANTHER" id="PTHR30136">
    <property type="entry name" value="HELIX-TURN-HELIX TRANSCRIPTIONAL REGULATOR, ICLR FAMILY"/>
    <property type="match status" value="1"/>
</dbReference>
<keyword evidence="7" id="KW-1185">Reference proteome</keyword>